<evidence type="ECO:0000256" key="2">
    <source>
        <dbReference type="SAM" id="Phobius"/>
    </source>
</evidence>
<feature type="region of interest" description="Disordered" evidence="1">
    <location>
        <begin position="1757"/>
        <end position="1777"/>
    </location>
</feature>
<feature type="transmembrane region" description="Helical" evidence="2">
    <location>
        <begin position="56"/>
        <end position="75"/>
    </location>
</feature>
<proteinExistence type="predicted"/>
<name>A0A8J5XIL8_DIALT</name>
<feature type="transmembrane region" description="Helical" evidence="2">
    <location>
        <begin position="503"/>
        <end position="524"/>
    </location>
</feature>
<evidence type="ECO:0000256" key="1">
    <source>
        <dbReference type="SAM" id="MobiDB-lite"/>
    </source>
</evidence>
<feature type="transmembrane region" description="Helical" evidence="2">
    <location>
        <begin position="685"/>
        <end position="709"/>
    </location>
</feature>
<keyword evidence="4" id="KW-1185">Reference proteome</keyword>
<gene>
    <name evidence="3" type="ORF">KFE25_000133</name>
</gene>
<feature type="transmembrane region" description="Helical" evidence="2">
    <location>
        <begin position="715"/>
        <end position="736"/>
    </location>
</feature>
<feature type="compositionally biased region" description="Basic and acidic residues" evidence="1">
    <location>
        <begin position="1757"/>
        <end position="1770"/>
    </location>
</feature>
<comment type="caution">
    <text evidence="3">The sequence shown here is derived from an EMBL/GenBank/DDBJ whole genome shotgun (WGS) entry which is preliminary data.</text>
</comment>
<feature type="transmembrane region" description="Helical" evidence="2">
    <location>
        <begin position="468"/>
        <end position="491"/>
    </location>
</feature>
<feature type="transmembrane region" description="Helical" evidence="2">
    <location>
        <begin position="269"/>
        <end position="288"/>
    </location>
</feature>
<dbReference type="Proteomes" id="UP000751190">
    <property type="component" value="Unassembled WGS sequence"/>
</dbReference>
<keyword evidence="2" id="KW-0472">Membrane</keyword>
<feature type="region of interest" description="Disordered" evidence="1">
    <location>
        <begin position="1065"/>
        <end position="1092"/>
    </location>
</feature>
<dbReference type="EMBL" id="JAGTXO010000014">
    <property type="protein sequence ID" value="KAG8463965.1"/>
    <property type="molecule type" value="Genomic_DNA"/>
</dbReference>
<keyword evidence="2" id="KW-0812">Transmembrane</keyword>
<feature type="transmembrane region" description="Helical" evidence="2">
    <location>
        <begin position="308"/>
        <end position="329"/>
    </location>
</feature>
<reference evidence="3" key="1">
    <citation type="submission" date="2021-05" db="EMBL/GenBank/DDBJ databases">
        <title>The genome of the haptophyte Pavlova lutheri (Diacronema luteri, Pavlovales) - a model for lipid biosynthesis in eukaryotic algae.</title>
        <authorList>
            <person name="Hulatt C.J."/>
            <person name="Posewitz M.C."/>
        </authorList>
    </citation>
    <scope>NUCLEOTIDE SEQUENCE</scope>
    <source>
        <strain evidence="3">NIVA-4/92</strain>
    </source>
</reference>
<sequence>MNRGEGLVEANAEPAVAGPARANEPPGRPPAAPGAQPPAALAPASSAIFLSEGEQIRLGIGLLGIVWFAFFFVADARIPHAEHEAEVAYLVASASLGLVWSGPLTVLAGMRLYPRTFTLWQPFYGGFVFVLLQAFGWLLYAGSLMCCLLTLANLSSGHWHRGAHAEGGFVALGVLGLVAGIILNMSLDHFDESLSASAVARAAEAAVAAAAIAANGGAPGAAGAARPPSRPSAMQTLCNGKTLVALFLSSVGLLLFLACDAYRELLSPAALPIASLPFVGAAIVTQAINGPSQLRGFCAFQPFSGGMSFVLLQAFGWFSFGGVVQMVLLVPTDRLGEISGLIPMCGVAGFASQLILISSLPHHECSRRAPAVRDAARRGGWRNALAQRIPPSEAFLPFCFYCWSAVTFVGALALERGAVERAPVPVDTRGLLRVSTLLLAVATPSAHLAGKRLHEAGGYRAWQPFCGGTMYCVAQGFGWLLYALYVLLLLISARRVPRAPASCASQTLVFFAGSLAYAMVAFSLEQYDARCAAGPPAPACGDADADGAACASDGGAQDETRALGGAARAGSGSGAFAPAADARPGSRSLAWTGETCASVTMTVVSLCTCAGLDAGISSQLPACVQRSASRWLAPFDPDDIVALAVLMLASVTLLFAMSAALVHVGASRRLRNYRLWMPFHGDDGFVVRQALGWTLFAMSQVLLWMLVLTLRTERVAAHGVVFGAGAVAAVSQYLLLRSLDFFERGHVTVKLSGLADPALTVARLGEEIQLLQRLVSSADQPLVSRVLRSVLAQLEERAAEASAHGAAARPLNVLITPRAMQLVNLCLILVSTGSMLISDALRGTQPHVAQVLLATGVGLACYTVVFSHCFVGRLFHPSYRAFQPFTGSRYYVILQATGWALFGIALVASATILYAHVQNVTVDGVVATVGVVLFLAQLLVAISIFAYRPPPRAGAGADGGACAAGGVGAHHASGEWSAAGGRIQATHGQAIALLMSLSALLLFVIADLAPARLGADGVLIGVPTAPIIASALVALCGSVGVTYLISCTQMPCGLALHRPPHGAAGAGAGADGTVTPVRGSDDGTDAADATAPTHSPAFARTSPLALSPSAPDVTVIFAGRGRFLVPHIFGCALLSLTFLRAALAEVNRFEMHAHGQNTLTGLAGLASILLMLCSQSNARDAHVAQPRADALTIRVDALPGQLLAALVGARVDGRRDGARGRIARALAWRLALSLRPLSVAAALMATLAVRERAGGAPAGSTAHESAAGLLVELAANASAAGGLGHTRAGAHASSARAASCAVDGGAALACAVRPLLLAAARAAPPPVTLGAVTMRLWNASCSLGRALSPGRVVLLGALLTAAALLVRLVLSATQGARLQAADAQLSPAAVDTDDVHGARPAEPTAADPTMAAETPVVGLNATRLGTGAEQLSLGLSAAALASLARAELPMVCAHRLAAALRRLRGACAPAVGTGAGASASAREQMGARAVALLRALDAALDGVARASAVRARAESCPWRSGVRAPAQLVACADDDDDDGAPRARLSALELLPVEELQDTLGMHVPVEQLAVLSLCSRTLRARLPPAFWRARFVHEYGTALGLPPHAMIIPSLRPCSAVTRSPLGALAHSVERRVASLVRRARLLAACARQRSLPSPPPPPRPTPPPATLGAAAAGLSWRRACVLAGGGATLRYCIICSHVDLDLDAHAEATGSSVTSARSPARARSASFGGGSATSATARGACSAWIVLRACPAHGDADDTSEHDGDAAHPRAKSARALTNHTRTPATSAICAHRACVERAAAAREEAALGTRFECPRCAHPLPAARRPAQTWSELVAATGTAEGRRYARRNVLLSGVVLLALRALQVAVALAEQRAWRAPLAAWPADARGAVSALLSAAFGAMPRARALVFALHGGGLVELLVSRHAWRAVASARCASEHAQQLAIAAVICVCAGAEIAELSALRLRSLHPLLSLPVPPALARALAALCSAVFAAATDAVLLRAWCARTVVPTPLDAPCGRGCACDPPLGAVRDEQRA</sequence>
<feature type="region of interest" description="Disordered" evidence="1">
    <location>
        <begin position="1649"/>
        <end position="1670"/>
    </location>
</feature>
<organism evidence="3 4">
    <name type="scientific">Diacronema lutheri</name>
    <name type="common">Unicellular marine alga</name>
    <name type="synonym">Monochrysis lutheri</name>
    <dbReference type="NCBI Taxonomy" id="2081491"/>
    <lineage>
        <taxon>Eukaryota</taxon>
        <taxon>Haptista</taxon>
        <taxon>Haptophyta</taxon>
        <taxon>Pavlovophyceae</taxon>
        <taxon>Pavlovales</taxon>
        <taxon>Pavlovaceae</taxon>
        <taxon>Diacronema</taxon>
    </lineage>
</organism>
<feature type="transmembrane region" description="Helical" evidence="2">
    <location>
        <begin position="87"/>
        <end position="110"/>
    </location>
</feature>
<protein>
    <submittedName>
        <fullName evidence="3">Uncharacterized protein</fullName>
    </submittedName>
</protein>
<dbReference type="OrthoDB" id="65322at2759"/>
<feature type="transmembrane region" description="Helical" evidence="2">
    <location>
        <begin position="892"/>
        <end position="914"/>
    </location>
</feature>
<feature type="transmembrane region" description="Helical" evidence="2">
    <location>
        <begin position="122"/>
        <end position="155"/>
    </location>
</feature>
<feature type="compositionally biased region" description="Pro residues" evidence="1">
    <location>
        <begin position="26"/>
        <end position="36"/>
    </location>
</feature>
<evidence type="ECO:0000313" key="3">
    <source>
        <dbReference type="EMBL" id="KAG8463965.1"/>
    </source>
</evidence>
<keyword evidence="2" id="KW-1133">Transmembrane helix</keyword>
<feature type="transmembrane region" description="Helical" evidence="2">
    <location>
        <begin position="1123"/>
        <end position="1143"/>
    </location>
</feature>
<feature type="region of interest" description="Disordered" evidence="1">
    <location>
        <begin position="1"/>
        <end position="39"/>
    </location>
</feature>
<feature type="transmembrane region" description="Helical" evidence="2">
    <location>
        <begin position="640"/>
        <end position="664"/>
    </location>
</feature>
<feature type="transmembrane region" description="Helical" evidence="2">
    <location>
        <begin position="394"/>
        <end position="414"/>
    </location>
</feature>
<feature type="transmembrane region" description="Helical" evidence="2">
    <location>
        <begin position="167"/>
        <end position="187"/>
    </location>
</feature>
<accession>A0A8J5XIL8</accession>
<feature type="transmembrane region" description="Helical" evidence="2">
    <location>
        <begin position="243"/>
        <end position="262"/>
    </location>
</feature>
<evidence type="ECO:0000313" key="4">
    <source>
        <dbReference type="Proteomes" id="UP000751190"/>
    </source>
</evidence>
<feature type="compositionally biased region" description="Pro residues" evidence="1">
    <location>
        <begin position="1654"/>
        <end position="1667"/>
    </location>
</feature>
<feature type="transmembrane region" description="Helical" evidence="2">
    <location>
        <begin position="341"/>
        <end position="360"/>
    </location>
</feature>
<feature type="transmembrane region" description="Helical" evidence="2">
    <location>
        <begin position="1025"/>
        <end position="1045"/>
    </location>
</feature>
<feature type="transmembrane region" description="Helical" evidence="2">
    <location>
        <begin position="849"/>
        <end position="871"/>
    </location>
</feature>
<feature type="transmembrane region" description="Helical" evidence="2">
    <location>
        <begin position="926"/>
        <end position="947"/>
    </location>
</feature>
<feature type="transmembrane region" description="Helical" evidence="2">
    <location>
        <begin position="991"/>
        <end position="1013"/>
    </location>
</feature>